<dbReference type="InterPro" id="IPR035976">
    <property type="entry name" value="Sushi/SCR/CCP_sf"/>
</dbReference>
<dbReference type="SUPFAM" id="SSF57535">
    <property type="entry name" value="Complement control module/SCR domain"/>
    <property type="match status" value="4"/>
</dbReference>
<dbReference type="CDD" id="cd00033">
    <property type="entry name" value="CCP"/>
    <property type="match status" value="4"/>
</dbReference>
<feature type="domain" description="Sushi" evidence="10">
    <location>
        <begin position="82"/>
        <end position="139"/>
    </location>
</feature>
<feature type="signal peptide" evidence="9">
    <location>
        <begin position="1"/>
        <end position="20"/>
    </location>
</feature>
<reference evidence="11" key="4">
    <citation type="submission" date="2025-08" db="UniProtKB">
        <authorList>
            <consortium name="Ensembl"/>
        </authorList>
    </citation>
    <scope>IDENTIFICATION</scope>
</reference>
<reference evidence="12" key="2">
    <citation type="journal article" date="2017" name="Sci. Adv.">
        <title>A tail of two voltages: Proteomic comparison of the three electric organs of the electric eel.</title>
        <authorList>
            <person name="Traeger L.L."/>
            <person name="Sabat G."/>
            <person name="Barrett-Wilt G.A."/>
            <person name="Wells G.B."/>
            <person name="Sussman M.R."/>
        </authorList>
    </citation>
    <scope>NUCLEOTIDE SEQUENCE [LARGE SCALE GENOMIC DNA]</scope>
</reference>
<protein>
    <recommendedName>
        <fullName evidence="10">Sushi domain-containing protein</fullName>
    </recommendedName>
</protein>
<dbReference type="Gene3D" id="2.10.70.10">
    <property type="entry name" value="Complement Module, domain 1"/>
    <property type="match status" value="4"/>
</dbReference>
<evidence type="ECO:0000256" key="6">
    <source>
        <dbReference type="PROSITE-ProRule" id="PRU00302"/>
    </source>
</evidence>
<dbReference type="FunFam" id="2.10.70.10:FF:000014">
    <property type="entry name" value="Membrane cofactor protein"/>
    <property type="match status" value="1"/>
</dbReference>
<evidence type="ECO:0000256" key="9">
    <source>
        <dbReference type="SAM" id="SignalP"/>
    </source>
</evidence>
<reference evidence="12" key="1">
    <citation type="journal article" date="2014" name="Science">
        <title>Nonhuman genetics. Genomic basis for the convergent evolution of electric organs.</title>
        <authorList>
            <person name="Gallant J.R."/>
            <person name="Traeger L.L."/>
            <person name="Volkening J.D."/>
            <person name="Moffett H."/>
            <person name="Chen P.H."/>
            <person name="Novina C.D."/>
            <person name="Phillips G.N.Jr."/>
            <person name="Anand R."/>
            <person name="Wells G.B."/>
            <person name="Pinch M."/>
            <person name="Guth R."/>
            <person name="Unguez G.A."/>
            <person name="Albert J.S."/>
            <person name="Zakon H.H."/>
            <person name="Samanta M.P."/>
            <person name="Sussman M.R."/>
        </authorList>
    </citation>
    <scope>NUCLEOTIDE SEQUENCE [LARGE SCALE GENOMIC DNA]</scope>
</reference>
<dbReference type="SMART" id="SM00032">
    <property type="entry name" value="CCP"/>
    <property type="match status" value="4"/>
</dbReference>
<evidence type="ECO:0000259" key="10">
    <source>
        <dbReference type="PROSITE" id="PS50923"/>
    </source>
</evidence>
<feature type="region of interest" description="Disordered" evidence="7">
    <location>
        <begin position="254"/>
        <end position="300"/>
    </location>
</feature>
<dbReference type="STRING" id="8005.ENSEEEP00000050443"/>
<keyword evidence="8" id="KW-0472">Membrane</keyword>
<feature type="disulfide bond" evidence="6">
    <location>
        <begin position="142"/>
        <end position="185"/>
    </location>
</feature>
<dbReference type="InterPro" id="IPR000436">
    <property type="entry name" value="Sushi_SCR_CCP_dom"/>
</dbReference>
<keyword evidence="4 6" id="KW-1015">Disulfide bond</keyword>
<accession>A0A4W4HPI6</accession>
<keyword evidence="2 9" id="KW-0732">Signal</keyword>
<evidence type="ECO:0000313" key="12">
    <source>
        <dbReference type="Proteomes" id="UP000314983"/>
    </source>
</evidence>
<evidence type="ECO:0000256" key="8">
    <source>
        <dbReference type="SAM" id="Phobius"/>
    </source>
</evidence>
<dbReference type="Proteomes" id="UP000314983">
    <property type="component" value="Chromosome 22"/>
</dbReference>
<feature type="domain" description="Sushi" evidence="10">
    <location>
        <begin position="140"/>
        <end position="200"/>
    </location>
</feature>
<evidence type="ECO:0000256" key="7">
    <source>
        <dbReference type="SAM" id="MobiDB-lite"/>
    </source>
</evidence>
<proteinExistence type="predicted"/>
<reference evidence="11" key="5">
    <citation type="submission" date="2025-09" db="UniProtKB">
        <authorList>
            <consortium name="Ensembl"/>
        </authorList>
    </citation>
    <scope>IDENTIFICATION</scope>
</reference>
<dbReference type="PROSITE" id="PS50923">
    <property type="entry name" value="SUSHI"/>
    <property type="match status" value="4"/>
</dbReference>
<evidence type="ECO:0000256" key="1">
    <source>
        <dbReference type="ARBA" id="ARBA00022659"/>
    </source>
</evidence>
<keyword evidence="8" id="KW-1133">Transmembrane helix</keyword>
<gene>
    <name evidence="11" type="primary">APOH</name>
</gene>
<dbReference type="InterPro" id="IPR050350">
    <property type="entry name" value="Compl-Cell_Adhes-Reg"/>
</dbReference>
<keyword evidence="1 6" id="KW-0768">Sushi</keyword>
<dbReference type="Ensembl" id="ENSEEET00000050995.2">
    <property type="protein sequence ID" value="ENSEEEP00000050443.2"/>
    <property type="gene ID" value="ENSEEEG00000023715.2"/>
</dbReference>
<feature type="compositionally biased region" description="Pro residues" evidence="7">
    <location>
        <begin position="284"/>
        <end position="295"/>
    </location>
</feature>
<keyword evidence="12" id="KW-1185">Reference proteome</keyword>
<evidence type="ECO:0000256" key="4">
    <source>
        <dbReference type="ARBA" id="ARBA00023157"/>
    </source>
</evidence>
<dbReference type="OMA" id="KVECEDP"/>
<feature type="disulfide bond" evidence="6">
    <location>
        <begin position="171"/>
        <end position="198"/>
    </location>
</feature>
<feature type="transmembrane region" description="Helical" evidence="8">
    <location>
        <begin position="305"/>
        <end position="324"/>
    </location>
</feature>
<keyword evidence="8" id="KW-0812">Transmembrane</keyword>
<keyword evidence="3" id="KW-0677">Repeat</keyword>
<keyword evidence="5" id="KW-0325">Glycoprotein</keyword>
<sequence>MSQRVIVLFTCLMVVTETRAECERPSVGGNRILIEEPTNFPSGYEAKFKCATGYKPVNPTSSSVITCNGTQWTVLQLECKKKSCGSLGEIPNGMYIYSDGLQFGSTATAECKVGYKLVGDNTRNCFSDGWSGRNPVCEVVKCTKPPHIKNGELEDLIKEEYEYGEAVTYTCEYDFTPFGSLTISCSDDGTFQPSPPECLNVTCSEPDIQNGNRVQGAPPPYRYKQFVEYQCNSGYKMEGAGYLTCEEKGWNPPPPKCRPIATTKPKPRPSPGTLETIPGGYGSPRPPTTGPPTTTPPSSGSGLKLAFGLGIPILLATVVLVFFIKKRASRNERTLKVSTKNEDAEY</sequence>
<feature type="domain" description="Sushi" evidence="10">
    <location>
        <begin position="20"/>
        <end position="81"/>
    </location>
</feature>
<dbReference type="Pfam" id="PF00084">
    <property type="entry name" value="Sushi"/>
    <property type="match status" value="4"/>
</dbReference>
<name>A0A4W4HPI6_ELEEL</name>
<dbReference type="PANTHER" id="PTHR19325">
    <property type="entry name" value="COMPLEMENT COMPONENT-RELATED SUSHI DOMAIN-CONTAINING"/>
    <property type="match status" value="1"/>
</dbReference>
<reference evidence="11" key="3">
    <citation type="submission" date="2020-05" db="EMBL/GenBank/DDBJ databases">
        <title>Electrophorus electricus (electric eel) genome, fEleEle1, primary haplotype.</title>
        <authorList>
            <person name="Myers G."/>
            <person name="Meyer A."/>
            <person name="Fedrigo O."/>
            <person name="Formenti G."/>
            <person name="Rhie A."/>
            <person name="Tracey A."/>
            <person name="Sims Y."/>
            <person name="Jarvis E.D."/>
        </authorList>
    </citation>
    <scope>NUCLEOTIDE SEQUENCE [LARGE SCALE GENOMIC DNA]</scope>
</reference>
<organism evidence="11 12">
    <name type="scientific">Electrophorus electricus</name>
    <name type="common">Electric eel</name>
    <name type="synonym">Gymnotus electricus</name>
    <dbReference type="NCBI Taxonomy" id="8005"/>
    <lineage>
        <taxon>Eukaryota</taxon>
        <taxon>Metazoa</taxon>
        <taxon>Chordata</taxon>
        <taxon>Craniata</taxon>
        <taxon>Vertebrata</taxon>
        <taxon>Euteleostomi</taxon>
        <taxon>Actinopterygii</taxon>
        <taxon>Neopterygii</taxon>
        <taxon>Teleostei</taxon>
        <taxon>Ostariophysi</taxon>
        <taxon>Gymnotiformes</taxon>
        <taxon>Gymnotoidei</taxon>
        <taxon>Gymnotidae</taxon>
        <taxon>Electrophorus</taxon>
    </lineage>
</organism>
<dbReference type="GeneTree" id="ENSGT00940000154967"/>
<dbReference type="PANTHER" id="PTHR19325:SF570">
    <property type="entry name" value="COMPLEMENT COMPONENT 4 BINDING PROTEIN, MEMBRANE"/>
    <property type="match status" value="1"/>
</dbReference>
<dbReference type="AlphaFoldDB" id="A0A4W4HPI6"/>
<comment type="caution">
    <text evidence="6">Lacks conserved residue(s) required for the propagation of feature annotation.</text>
</comment>
<evidence type="ECO:0000256" key="2">
    <source>
        <dbReference type="ARBA" id="ARBA00022729"/>
    </source>
</evidence>
<feature type="domain" description="Sushi" evidence="10">
    <location>
        <begin position="201"/>
        <end position="259"/>
    </location>
</feature>
<evidence type="ECO:0000256" key="5">
    <source>
        <dbReference type="ARBA" id="ARBA00023180"/>
    </source>
</evidence>
<evidence type="ECO:0000313" key="11">
    <source>
        <dbReference type="Ensembl" id="ENSEEEP00000050443.2"/>
    </source>
</evidence>
<feature type="chain" id="PRO_5044247181" description="Sushi domain-containing protein" evidence="9">
    <location>
        <begin position="21"/>
        <end position="346"/>
    </location>
</feature>
<evidence type="ECO:0000256" key="3">
    <source>
        <dbReference type="ARBA" id="ARBA00022737"/>
    </source>
</evidence>